<protein>
    <submittedName>
        <fullName evidence="4">Uncharacterized protein</fullName>
    </submittedName>
</protein>
<feature type="region of interest" description="Disordered" evidence="2">
    <location>
        <begin position="256"/>
        <end position="351"/>
    </location>
</feature>
<evidence type="ECO:0000313" key="4">
    <source>
        <dbReference type="Ensembl" id="ENSEBUP00000013250.1"/>
    </source>
</evidence>
<keyword evidence="3" id="KW-1133">Transmembrane helix</keyword>
<keyword evidence="1" id="KW-0040">ANK repeat</keyword>
<proteinExistence type="predicted"/>
<dbReference type="GO" id="GO:0014069">
    <property type="term" value="C:postsynaptic density"/>
    <property type="evidence" value="ECO:0007669"/>
    <property type="project" value="TreeGrafter"/>
</dbReference>
<organism evidence="4 5">
    <name type="scientific">Eptatretus burgeri</name>
    <name type="common">Inshore hagfish</name>
    <dbReference type="NCBI Taxonomy" id="7764"/>
    <lineage>
        <taxon>Eukaryota</taxon>
        <taxon>Metazoa</taxon>
        <taxon>Chordata</taxon>
        <taxon>Craniata</taxon>
        <taxon>Vertebrata</taxon>
        <taxon>Cyclostomata</taxon>
        <taxon>Myxini</taxon>
        <taxon>Myxiniformes</taxon>
        <taxon>Myxinidae</taxon>
        <taxon>Eptatretinae</taxon>
        <taxon>Eptatretus</taxon>
    </lineage>
</organism>
<dbReference type="Proteomes" id="UP000694388">
    <property type="component" value="Unplaced"/>
</dbReference>
<dbReference type="Gene3D" id="1.25.40.20">
    <property type="entry name" value="Ankyrin repeat-containing domain"/>
    <property type="match status" value="2"/>
</dbReference>
<reference evidence="4" key="1">
    <citation type="submission" date="2025-08" db="UniProtKB">
        <authorList>
            <consortium name="Ensembl"/>
        </authorList>
    </citation>
    <scope>IDENTIFICATION</scope>
</reference>
<feature type="repeat" description="ANK" evidence="1">
    <location>
        <begin position="201"/>
        <end position="233"/>
    </location>
</feature>
<feature type="transmembrane region" description="Helical" evidence="3">
    <location>
        <begin position="486"/>
        <end position="511"/>
    </location>
</feature>
<keyword evidence="3" id="KW-0472">Membrane</keyword>
<dbReference type="GeneTree" id="ENSGT00940000153561"/>
<evidence type="ECO:0000256" key="1">
    <source>
        <dbReference type="PROSITE-ProRule" id="PRU00023"/>
    </source>
</evidence>
<name>A0A8C4QC38_EPTBU</name>
<dbReference type="PANTHER" id="PTHR24135:SF28">
    <property type="entry name" value="LD13733P"/>
    <property type="match status" value="1"/>
</dbReference>
<reference evidence="4" key="2">
    <citation type="submission" date="2025-09" db="UniProtKB">
        <authorList>
            <consortium name="Ensembl"/>
        </authorList>
    </citation>
    <scope>IDENTIFICATION</scope>
</reference>
<feature type="compositionally biased region" description="Low complexity" evidence="2">
    <location>
        <begin position="286"/>
        <end position="300"/>
    </location>
</feature>
<dbReference type="AlphaFoldDB" id="A0A8C4QC38"/>
<keyword evidence="3" id="KW-0812">Transmembrane</keyword>
<dbReference type="Pfam" id="PF12796">
    <property type="entry name" value="Ank_2"/>
    <property type="match status" value="2"/>
</dbReference>
<accession>A0A8C4QC38</accession>
<dbReference type="InterPro" id="IPR002110">
    <property type="entry name" value="Ankyrin_rpt"/>
</dbReference>
<dbReference type="PANTHER" id="PTHR24135">
    <property type="entry name" value="SH3 AND MULTIPLE ANKYRIN REPEAT DOMAINS PROTEIN"/>
    <property type="match status" value="1"/>
</dbReference>
<evidence type="ECO:0000256" key="2">
    <source>
        <dbReference type="SAM" id="MobiDB-lite"/>
    </source>
</evidence>
<dbReference type="PROSITE" id="PS50297">
    <property type="entry name" value="ANK_REP_REGION"/>
    <property type="match status" value="1"/>
</dbReference>
<dbReference type="SMART" id="SM00248">
    <property type="entry name" value="ANK"/>
    <property type="match status" value="6"/>
</dbReference>
<dbReference type="GO" id="GO:0030160">
    <property type="term" value="F:synaptic receptor adaptor activity"/>
    <property type="evidence" value="ECO:0007669"/>
    <property type="project" value="TreeGrafter"/>
</dbReference>
<dbReference type="GO" id="GO:0043197">
    <property type="term" value="C:dendritic spine"/>
    <property type="evidence" value="ECO:0007669"/>
    <property type="project" value="TreeGrafter"/>
</dbReference>
<dbReference type="GO" id="GO:0035255">
    <property type="term" value="F:ionotropic glutamate receptor binding"/>
    <property type="evidence" value="ECO:0007669"/>
    <property type="project" value="TreeGrafter"/>
</dbReference>
<dbReference type="InterPro" id="IPR051569">
    <property type="entry name" value="SHANK"/>
</dbReference>
<dbReference type="InterPro" id="IPR036770">
    <property type="entry name" value="Ankyrin_rpt-contain_sf"/>
</dbReference>
<feature type="compositionally biased region" description="Basic and acidic residues" evidence="2">
    <location>
        <begin position="256"/>
        <end position="267"/>
    </location>
</feature>
<feature type="region of interest" description="Disordered" evidence="2">
    <location>
        <begin position="1"/>
        <end position="30"/>
    </location>
</feature>
<dbReference type="Ensembl" id="ENSEBUT00000013826.1">
    <property type="protein sequence ID" value="ENSEBUP00000013250.1"/>
    <property type="gene ID" value="ENSEBUG00000008376.1"/>
</dbReference>
<evidence type="ECO:0000256" key="3">
    <source>
        <dbReference type="SAM" id="Phobius"/>
    </source>
</evidence>
<dbReference type="PROSITE" id="PS50088">
    <property type="entry name" value="ANK_REPEAT"/>
    <property type="match status" value="2"/>
</dbReference>
<feature type="compositionally biased region" description="Basic and acidic residues" evidence="2">
    <location>
        <begin position="320"/>
        <end position="331"/>
    </location>
</feature>
<dbReference type="GO" id="GO:0045211">
    <property type="term" value="C:postsynaptic membrane"/>
    <property type="evidence" value="ECO:0007669"/>
    <property type="project" value="TreeGrafter"/>
</dbReference>
<sequence length="513" mass="54584">MADPCRQGPSVLTFHDKTPAGSHRSDPADPQVLRKSLMEHVRRGEAAGVAQVLQTGLDPNFWDTKDGETPLTVAAQLLDAAGLIIRILVRAGALQDLFSLEGATALHRAAQAQRKSAVTALLKLGSCPGWHDVRGLTPLYHAVAGGGDIACCRALMRAGAVVGCTDSYGWQETHLACRAGYPQLLEQLLQLGANPAALTASGNSPLHVAAAHGKESCAKLLLACGADVGIHNTSGQTPFQVALRARNFNLAEIMKDKQQSAHPHEISQRMTSSGPPAPSADSRCLPSDPVHPSSPVPSTSGITKQSGGHGGGCEILSARGAREQRDAEHRQTRSPWHAGSASPAHGEVSTRLPQLDRLQETCTVTPGSAFVAIRPVLFLGLKGPGIAPKDLVQVLSVGLDGLCEGLVSGRAGWIPVDCLSKVRRQNVAKLPGDHSTLIKPCYTVRITTYLVLIIPQQKSSSLFHNPPMSTISMGWPIYCSHLNTRLIMHVTVGHILFIIYIACVFLQYLLIPL</sequence>
<feature type="compositionally biased region" description="Basic and acidic residues" evidence="2">
    <location>
        <begin position="14"/>
        <end position="27"/>
    </location>
</feature>
<keyword evidence="5" id="KW-1185">Reference proteome</keyword>
<dbReference type="SUPFAM" id="SSF48403">
    <property type="entry name" value="Ankyrin repeat"/>
    <property type="match status" value="1"/>
</dbReference>
<evidence type="ECO:0000313" key="5">
    <source>
        <dbReference type="Proteomes" id="UP000694388"/>
    </source>
</evidence>
<feature type="repeat" description="ANK" evidence="1">
    <location>
        <begin position="66"/>
        <end position="93"/>
    </location>
</feature>